<protein>
    <submittedName>
        <fullName evidence="2">Oxidoreductase andH</fullName>
    </submittedName>
</protein>
<comment type="caution">
    <text evidence="2">The sequence shown here is derived from an EMBL/GenBank/DDBJ whole genome shotgun (WGS) entry which is preliminary data.</text>
</comment>
<evidence type="ECO:0000313" key="2">
    <source>
        <dbReference type="EMBL" id="TVY20650.1"/>
    </source>
</evidence>
<dbReference type="InterPro" id="IPR036291">
    <property type="entry name" value="NAD(P)-bd_dom_sf"/>
</dbReference>
<dbReference type="OrthoDB" id="2898509at2759"/>
<keyword evidence="1" id="KW-0560">Oxidoreductase</keyword>
<sequence>MVSLSAVQASNSRIATTFGPGSVAVFVGATSGIGETSLKQFARHSQAPRIYFIGRSQEAGDRITGELEALNKEGTYVFVKADVSLVKVVDNVCRGIKSKEKAINLLFLTQGSLHFHTETAEGLHTVASLNFYSRNRFIVNLLPLIQQASGLRRVITIFAGTYEGPIYENDFQAREVPMMKARGHMVSMITLFLEAVAKKAPNVTFIHGYPGAVEGGLLRDPRGVAMYVMKVAWKVVGPFITISTLECGERHAFLATSSKYPAREGGDAGVPLDDGIAIAQGTDGEVGSGVYSVDQFGENAGPKVTAILSRFREEGMVEKVWNHTEEEFKRITGTVAAL</sequence>
<dbReference type="AlphaFoldDB" id="A0A8T9BKJ2"/>
<dbReference type="Gene3D" id="3.40.50.720">
    <property type="entry name" value="NAD(P)-binding Rossmann-like Domain"/>
    <property type="match status" value="1"/>
</dbReference>
<keyword evidence="3" id="KW-1185">Reference proteome</keyword>
<dbReference type="EMBL" id="QGMF01000045">
    <property type="protein sequence ID" value="TVY20650.1"/>
    <property type="molecule type" value="Genomic_DNA"/>
</dbReference>
<accession>A0A8T9BKJ2</accession>
<proteinExistence type="predicted"/>
<name>A0A8T9BKJ2_9HELO</name>
<dbReference type="InterPro" id="IPR052228">
    <property type="entry name" value="Sec_Metab_Biosynth_Oxidored"/>
</dbReference>
<dbReference type="Proteomes" id="UP000469559">
    <property type="component" value="Unassembled WGS sequence"/>
</dbReference>
<reference evidence="2 3" key="1">
    <citation type="submission" date="2018-05" db="EMBL/GenBank/DDBJ databases">
        <title>Whole genome sequencing for identification of molecular markers to develop diagnostic detection tools for the regulated plant pathogen Lachnellula willkommii.</title>
        <authorList>
            <person name="Giroux E."/>
            <person name="Bilodeau G."/>
        </authorList>
    </citation>
    <scope>NUCLEOTIDE SEQUENCE [LARGE SCALE GENOMIC DNA]</scope>
    <source>
        <strain evidence="2 3">CBS 203.66</strain>
    </source>
</reference>
<dbReference type="InterPro" id="IPR002347">
    <property type="entry name" value="SDR_fam"/>
</dbReference>
<organism evidence="2 3">
    <name type="scientific">Lachnellula arida</name>
    <dbReference type="NCBI Taxonomy" id="1316785"/>
    <lineage>
        <taxon>Eukaryota</taxon>
        <taxon>Fungi</taxon>
        <taxon>Dikarya</taxon>
        <taxon>Ascomycota</taxon>
        <taxon>Pezizomycotina</taxon>
        <taxon>Leotiomycetes</taxon>
        <taxon>Helotiales</taxon>
        <taxon>Lachnaceae</taxon>
        <taxon>Lachnellula</taxon>
    </lineage>
</organism>
<evidence type="ECO:0000256" key="1">
    <source>
        <dbReference type="ARBA" id="ARBA00023002"/>
    </source>
</evidence>
<dbReference type="Pfam" id="PF00106">
    <property type="entry name" value="adh_short"/>
    <property type="match status" value="1"/>
</dbReference>
<evidence type="ECO:0000313" key="3">
    <source>
        <dbReference type="Proteomes" id="UP000469559"/>
    </source>
</evidence>
<dbReference type="SUPFAM" id="SSF51735">
    <property type="entry name" value="NAD(P)-binding Rossmann-fold domains"/>
    <property type="match status" value="1"/>
</dbReference>
<dbReference type="PANTHER" id="PTHR47534:SF3">
    <property type="entry name" value="ALCOHOL DEHYDROGENASE-LIKE C-TERMINAL DOMAIN-CONTAINING PROTEIN"/>
    <property type="match status" value="1"/>
</dbReference>
<dbReference type="PANTHER" id="PTHR47534">
    <property type="entry name" value="YALI0E05731P"/>
    <property type="match status" value="1"/>
</dbReference>
<gene>
    <name evidence="2" type="primary">andH_3</name>
    <name evidence="2" type="ORF">LARI1_G003310</name>
</gene>
<dbReference type="GO" id="GO:0016491">
    <property type="term" value="F:oxidoreductase activity"/>
    <property type="evidence" value="ECO:0007669"/>
    <property type="project" value="UniProtKB-KW"/>
</dbReference>